<comment type="similarity">
    <text evidence="1">Belongs to the RutC family.</text>
</comment>
<dbReference type="CDD" id="cd00448">
    <property type="entry name" value="YjgF_YER057c_UK114_family"/>
    <property type="match status" value="1"/>
</dbReference>
<dbReference type="InterPro" id="IPR035959">
    <property type="entry name" value="RutC-like_sf"/>
</dbReference>
<organism evidence="2 3">
    <name type="scientific">Streptosporangium longisporum</name>
    <dbReference type="NCBI Taxonomy" id="46187"/>
    <lineage>
        <taxon>Bacteria</taxon>
        <taxon>Bacillati</taxon>
        <taxon>Actinomycetota</taxon>
        <taxon>Actinomycetes</taxon>
        <taxon>Streptosporangiales</taxon>
        <taxon>Streptosporangiaceae</taxon>
        <taxon>Streptosporangium</taxon>
    </lineage>
</organism>
<sequence length="134" mass="14013">MTANPKIEIIAHDPTDGVYASTEDYVHAVEVRNAQRLLFVSGTMGLDASGAAGATLEEQLALVWANLRAILASAGMTVDNVVRLTSYLRDASYAEANAAARVRALGGRTVPTTAIVAQTLAGDWLVEIEVTAAG</sequence>
<protein>
    <submittedName>
        <fullName evidence="2">RidA family protein</fullName>
    </submittedName>
</protein>
<dbReference type="EMBL" id="BAAAWD010000028">
    <property type="protein sequence ID" value="GAA3038152.1"/>
    <property type="molecule type" value="Genomic_DNA"/>
</dbReference>
<dbReference type="PANTHER" id="PTHR11803:SF58">
    <property type="entry name" value="PROTEIN HMF1-RELATED"/>
    <property type="match status" value="1"/>
</dbReference>
<dbReference type="RefSeq" id="WP_344906380.1">
    <property type="nucleotide sequence ID" value="NZ_BAAAWD010000028.1"/>
</dbReference>
<evidence type="ECO:0000313" key="2">
    <source>
        <dbReference type="EMBL" id="GAA3038152.1"/>
    </source>
</evidence>
<keyword evidence="3" id="KW-1185">Reference proteome</keyword>
<reference evidence="3" key="1">
    <citation type="journal article" date="2019" name="Int. J. Syst. Evol. Microbiol.">
        <title>The Global Catalogue of Microorganisms (GCM) 10K type strain sequencing project: providing services to taxonomists for standard genome sequencing and annotation.</title>
        <authorList>
            <consortium name="The Broad Institute Genomics Platform"/>
            <consortium name="The Broad Institute Genome Sequencing Center for Infectious Disease"/>
            <person name="Wu L."/>
            <person name="Ma J."/>
        </authorList>
    </citation>
    <scope>NUCLEOTIDE SEQUENCE [LARGE SCALE GENOMIC DNA]</scope>
    <source>
        <strain evidence="3">JCM 3106</strain>
    </source>
</reference>
<name>A0ABP6LG29_9ACTN</name>
<dbReference type="SUPFAM" id="SSF55298">
    <property type="entry name" value="YjgF-like"/>
    <property type="match status" value="1"/>
</dbReference>
<dbReference type="InterPro" id="IPR006175">
    <property type="entry name" value="YjgF/YER057c/UK114"/>
</dbReference>
<accession>A0ABP6LG29</accession>
<proteinExistence type="inferred from homology"/>
<gene>
    <name evidence="2" type="ORF">GCM10017559_77700</name>
</gene>
<comment type="caution">
    <text evidence="2">The sequence shown here is derived from an EMBL/GenBank/DDBJ whole genome shotgun (WGS) entry which is preliminary data.</text>
</comment>
<dbReference type="Gene3D" id="3.30.1330.40">
    <property type="entry name" value="RutC-like"/>
    <property type="match status" value="1"/>
</dbReference>
<dbReference type="Pfam" id="PF01042">
    <property type="entry name" value="Ribonuc_L-PSP"/>
    <property type="match status" value="1"/>
</dbReference>
<dbReference type="Proteomes" id="UP001499930">
    <property type="component" value="Unassembled WGS sequence"/>
</dbReference>
<dbReference type="PANTHER" id="PTHR11803">
    <property type="entry name" value="2-IMINOBUTANOATE/2-IMINOPROPANOATE DEAMINASE RIDA"/>
    <property type="match status" value="1"/>
</dbReference>
<evidence type="ECO:0000313" key="3">
    <source>
        <dbReference type="Proteomes" id="UP001499930"/>
    </source>
</evidence>
<evidence type="ECO:0000256" key="1">
    <source>
        <dbReference type="ARBA" id="ARBA00010552"/>
    </source>
</evidence>